<dbReference type="STRING" id="1544416.Cocul_01481"/>
<evidence type="ECO:0000256" key="2">
    <source>
        <dbReference type="ARBA" id="ARBA00023015"/>
    </source>
</evidence>
<dbReference type="SUPFAM" id="SSF88946">
    <property type="entry name" value="Sigma2 domain of RNA polymerase sigma factors"/>
    <property type="match status" value="1"/>
</dbReference>
<keyword evidence="5" id="KW-0804">Transcription</keyword>
<accession>A0A0Q0YE89</accession>
<evidence type="ECO:0000313" key="8">
    <source>
        <dbReference type="EMBL" id="KQB84670.1"/>
    </source>
</evidence>
<dbReference type="GO" id="GO:0003677">
    <property type="term" value="F:DNA binding"/>
    <property type="evidence" value="ECO:0007669"/>
    <property type="project" value="UniProtKB-KW"/>
</dbReference>
<keyword evidence="9" id="KW-1185">Reference proteome</keyword>
<dbReference type="NCBIfam" id="TIGR02937">
    <property type="entry name" value="sigma70-ECF"/>
    <property type="match status" value="1"/>
</dbReference>
<sequence length="157" mass="17498">MARHGARLLRVARRYGRNEHDAHDIVQEALLRASQNLHTFRRESALGTWLYRLVANSGYDFAHHRHLREVAALDDGRTAPDADIRLAYEPLSGIDTRLALQSALSHLHPDQAAALVLIDAAGYSVAHVAEWAGVQPGTVKSRRARAKAALRELMRNE</sequence>
<evidence type="ECO:0000259" key="7">
    <source>
        <dbReference type="Pfam" id="PF08281"/>
    </source>
</evidence>
<keyword evidence="3" id="KW-0731">Sigma factor</keyword>
<dbReference type="InterPro" id="IPR013249">
    <property type="entry name" value="RNA_pol_sigma70_r4_t2"/>
</dbReference>
<organism evidence="8 9">
    <name type="scientific">Corynebacterium oculi</name>
    <dbReference type="NCBI Taxonomy" id="1544416"/>
    <lineage>
        <taxon>Bacteria</taxon>
        <taxon>Bacillati</taxon>
        <taxon>Actinomycetota</taxon>
        <taxon>Actinomycetes</taxon>
        <taxon>Mycobacteriales</taxon>
        <taxon>Corynebacteriaceae</taxon>
        <taxon>Corynebacterium</taxon>
    </lineage>
</organism>
<gene>
    <name evidence="8" type="primary">sigM</name>
    <name evidence="8" type="ORF">Cocul_01481</name>
</gene>
<dbReference type="AlphaFoldDB" id="A0A0Q0YE89"/>
<dbReference type="Pfam" id="PF04542">
    <property type="entry name" value="Sigma70_r2"/>
    <property type="match status" value="1"/>
</dbReference>
<dbReference type="Pfam" id="PF08281">
    <property type="entry name" value="Sigma70_r4_2"/>
    <property type="match status" value="1"/>
</dbReference>
<keyword evidence="2" id="KW-0805">Transcription regulation</keyword>
<dbReference type="Gene3D" id="1.10.1740.10">
    <property type="match status" value="1"/>
</dbReference>
<dbReference type="InterPro" id="IPR036388">
    <property type="entry name" value="WH-like_DNA-bd_sf"/>
</dbReference>
<dbReference type="InterPro" id="IPR014284">
    <property type="entry name" value="RNA_pol_sigma-70_dom"/>
</dbReference>
<comment type="caution">
    <text evidence="8">The sequence shown here is derived from an EMBL/GenBank/DDBJ whole genome shotgun (WGS) entry which is preliminary data.</text>
</comment>
<dbReference type="PANTHER" id="PTHR43133:SF8">
    <property type="entry name" value="RNA POLYMERASE SIGMA FACTOR HI_1459-RELATED"/>
    <property type="match status" value="1"/>
</dbReference>
<feature type="domain" description="RNA polymerase sigma factor 70 region 4 type 2" evidence="7">
    <location>
        <begin position="98"/>
        <end position="150"/>
    </location>
</feature>
<evidence type="ECO:0000256" key="3">
    <source>
        <dbReference type="ARBA" id="ARBA00023082"/>
    </source>
</evidence>
<evidence type="ECO:0000256" key="5">
    <source>
        <dbReference type="ARBA" id="ARBA00023163"/>
    </source>
</evidence>
<protein>
    <submittedName>
        <fullName evidence="8">ECF RNA polymerase sigma factor SigM</fullName>
    </submittedName>
</protein>
<name>A0A0Q0YE89_9CORY</name>
<evidence type="ECO:0000259" key="6">
    <source>
        <dbReference type="Pfam" id="PF04542"/>
    </source>
</evidence>
<dbReference type="PATRIC" id="fig|1544416.3.peg.1485"/>
<proteinExistence type="inferred from homology"/>
<dbReference type="RefSeq" id="WP_245622129.1">
    <property type="nucleotide sequence ID" value="NZ_LKST01000002.1"/>
</dbReference>
<dbReference type="EMBL" id="LKST01000002">
    <property type="protein sequence ID" value="KQB84670.1"/>
    <property type="molecule type" value="Genomic_DNA"/>
</dbReference>
<evidence type="ECO:0000313" key="9">
    <source>
        <dbReference type="Proteomes" id="UP000050517"/>
    </source>
</evidence>
<dbReference type="Gene3D" id="1.10.10.10">
    <property type="entry name" value="Winged helix-like DNA-binding domain superfamily/Winged helix DNA-binding domain"/>
    <property type="match status" value="1"/>
</dbReference>
<feature type="domain" description="RNA polymerase sigma-70 region 2" evidence="6">
    <location>
        <begin position="2"/>
        <end position="61"/>
    </location>
</feature>
<dbReference type="GO" id="GO:0006352">
    <property type="term" value="P:DNA-templated transcription initiation"/>
    <property type="evidence" value="ECO:0007669"/>
    <property type="project" value="InterPro"/>
</dbReference>
<keyword evidence="4" id="KW-0238">DNA-binding</keyword>
<evidence type="ECO:0000256" key="1">
    <source>
        <dbReference type="ARBA" id="ARBA00010641"/>
    </source>
</evidence>
<dbReference type="InterPro" id="IPR013324">
    <property type="entry name" value="RNA_pol_sigma_r3/r4-like"/>
</dbReference>
<evidence type="ECO:0000256" key="4">
    <source>
        <dbReference type="ARBA" id="ARBA00023125"/>
    </source>
</evidence>
<dbReference type="InterPro" id="IPR007627">
    <property type="entry name" value="RNA_pol_sigma70_r2"/>
</dbReference>
<comment type="similarity">
    <text evidence="1">Belongs to the sigma-70 factor family. ECF subfamily.</text>
</comment>
<dbReference type="InterPro" id="IPR039425">
    <property type="entry name" value="RNA_pol_sigma-70-like"/>
</dbReference>
<dbReference type="Proteomes" id="UP000050517">
    <property type="component" value="Unassembled WGS sequence"/>
</dbReference>
<dbReference type="InterPro" id="IPR013325">
    <property type="entry name" value="RNA_pol_sigma_r2"/>
</dbReference>
<reference evidence="8 9" key="1">
    <citation type="submission" date="2015-10" db="EMBL/GenBank/DDBJ databases">
        <title>Corynebacteirum lowii and Corynebacterium oculi species nova, derived from human clinical disease and and emended description of Corynebacterium mastiditis.</title>
        <authorList>
            <person name="Bernard K."/>
            <person name="Pacheco A.L."/>
            <person name="Mcdougall C."/>
            <person name="Burtx T."/>
            <person name="Weibe D."/>
            <person name="Tyler S."/>
            <person name="Olson A.B."/>
            <person name="Cnockaert M."/>
            <person name="Eguchi H."/>
            <person name="Kuwahara T."/>
            <person name="Nakayama-Imaohji H."/>
            <person name="Boudewijins M."/>
            <person name="Van Hoecke F."/>
            <person name="Bernier A.-M."/>
            <person name="Vandamme P."/>
        </authorList>
    </citation>
    <scope>NUCLEOTIDE SEQUENCE [LARGE SCALE GENOMIC DNA]</scope>
    <source>
        <strain evidence="8 9">NML 130210</strain>
    </source>
</reference>
<dbReference type="SUPFAM" id="SSF88659">
    <property type="entry name" value="Sigma3 and sigma4 domains of RNA polymerase sigma factors"/>
    <property type="match status" value="1"/>
</dbReference>
<dbReference type="PANTHER" id="PTHR43133">
    <property type="entry name" value="RNA POLYMERASE ECF-TYPE SIGMA FACTO"/>
    <property type="match status" value="1"/>
</dbReference>
<dbReference type="GO" id="GO:0016987">
    <property type="term" value="F:sigma factor activity"/>
    <property type="evidence" value="ECO:0007669"/>
    <property type="project" value="UniProtKB-KW"/>
</dbReference>